<dbReference type="CDD" id="cd06222">
    <property type="entry name" value="RNase_H_like"/>
    <property type="match status" value="1"/>
</dbReference>
<dbReference type="InterPro" id="IPR002156">
    <property type="entry name" value="RNaseH_domain"/>
</dbReference>
<dbReference type="KEGG" id="nta:107806020"/>
<dbReference type="InterPro" id="IPR012337">
    <property type="entry name" value="RNaseH-like_sf"/>
</dbReference>
<dbReference type="GO" id="GO:0003676">
    <property type="term" value="F:nucleic acid binding"/>
    <property type="evidence" value="ECO:0007669"/>
    <property type="project" value="InterPro"/>
</dbReference>
<feature type="domain" description="RNase H type-1" evidence="1">
    <location>
        <begin position="49"/>
        <end position="179"/>
    </location>
</feature>
<name>A0A1S4B9V7_TOBAC</name>
<gene>
    <name evidence="2" type="primary">LOC107806020</name>
</gene>
<organism evidence="2">
    <name type="scientific">Nicotiana tabacum</name>
    <name type="common">Common tobacco</name>
    <dbReference type="NCBI Taxonomy" id="4097"/>
    <lineage>
        <taxon>Eukaryota</taxon>
        <taxon>Viridiplantae</taxon>
        <taxon>Streptophyta</taxon>
        <taxon>Embryophyta</taxon>
        <taxon>Tracheophyta</taxon>
        <taxon>Spermatophyta</taxon>
        <taxon>Magnoliopsida</taxon>
        <taxon>eudicotyledons</taxon>
        <taxon>Gunneridae</taxon>
        <taxon>Pentapetalae</taxon>
        <taxon>asterids</taxon>
        <taxon>lamiids</taxon>
        <taxon>Solanales</taxon>
        <taxon>Solanaceae</taxon>
        <taxon>Nicotianoideae</taxon>
        <taxon>Nicotianeae</taxon>
        <taxon>Nicotiana</taxon>
    </lineage>
</organism>
<reference evidence="2" key="1">
    <citation type="submission" date="2025-08" db="UniProtKB">
        <authorList>
            <consortium name="RefSeq"/>
        </authorList>
    </citation>
    <scope>IDENTIFICATION</scope>
</reference>
<sequence>MESALGGLSWMLEDLEAGYYQQHRWHFQWQQLPRWYRWSSKKQHWHKPPKGWYKFNIDGAFNGNNCQGGIGGVARNNTESWILGFHMKVPTISATQVELQALRGCLQIIMQHNLMPVKIETDASEIIHMLDNDHPTYTKLIYECRWLMKQTKRKGQVVLRHSFRHGNEVAHDLAKMALMQPNINKMSLLATPPEPAIQQYQ</sequence>
<dbReference type="SUPFAM" id="SSF53098">
    <property type="entry name" value="Ribonuclease H-like"/>
    <property type="match status" value="1"/>
</dbReference>
<dbReference type="Pfam" id="PF13456">
    <property type="entry name" value="RVT_3"/>
    <property type="match status" value="1"/>
</dbReference>
<dbReference type="GO" id="GO:0004523">
    <property type="term" value="F:RNA-DNA hybrid ribonuclease activity"/>
    <property type="evidence" value="ECO:0007669"/>
    <property type="project" value="InterPro"/>
</dbReference>
<proteinExistence type="predicted"/>
<accession>A0A1S4B9V7</accession>
<dbReference type="InterPro" id="IPR053151">
    <property type="entry name" value="RNase_H-like"/>
</dbReference>
<dbReference type="PROSITE" id="PS50879">
    <property type="entry name" value="RNASE_H_1"/>
    <property type="match status" value="1"/>
</dbReference>
<dbReference type="RefSeq" id="XP_016485622.1">
    <property type="nucleotide sequence ID" value="XM_016630136.1"/>
</dbReference>
<dbReference type="OrthoDB" id="1215078at2759"/>
<dbReference type="OMA" id="INISISW"/>
<dbReference type="InterPro" id="IPR044730">
    <property type="entry name" value="RNase_H-like_dom_plant"/>
</dbReference>
<evidence type="ECO:0000259" key="1">
    <source>
        <dbReference type="PROSITE" id="PS50879"/>
    </source>
</evidence>
<evidence type="ECO:0000313" key="2">
    <source>
        <dbReference type="RefSeq" id="XP_016485622.1"/>
    </source>
</evidence>
<dbReference type="InterPro" id="IPR036397">
    <property type="entry name" value="RNaseH_sf"/>
</dbReference>
<dbReference type="AlphaFoldDB" id="A0A1S4B9V7"/>
<dbReference type="PANTHER" id="PTHR47723">
    <property type="entry name" value="OS05G0353850 PROTEIN"/>
    <property type="match status" value="1"/>
</dbReference>
<dbReference type="PANTHER" id="PTHR47723:SF23">
    <property type="entry name" value="REVERSE TRANSCRIPTASE-LIKE PROTEIN"/>
    <property type="match status" value="1"/>
</dbReference>
<protein>
    <recommendedName>
        <fullName evidence="1">RNase H type-1 domain-containing protein</fullName>
    </recommendedName>
</protein>
<dbReference type="Gene3D" id="3.30.420.10">
    <property type="entry name" value="Ribonuclease H-like superfamily/Ribonuclease H"/>
    <property type="match status" value="1"/>
</dbReference>
<dbReference type="PaxDb" id="4097-A0A1S4B9V7"/>